<dbReference type="Proteomes" id="UP000310719">
    <property type="component" value="Chromosome"/>
</dbReference>
<evidence type="ECO:0000313" key="2">
    <source>
        <dbReference type="EMBL" id="VTP67022.1"/>
    </source>
</evidence>
<keyword evidence="1" id="KW-0812">Transmembrane</keyword>
<feature type="transmembrane region" description="Helical" evidence="1">
    <location>
        <begin position="59"/>
        <end position="79"/>
    </location>
</feature>
<name>A0A4U9HRE5_9ENTR</name>
<accession>A0A4U9HRE5</accession>
<dbReference type="AlphaFoldDB" id="A0A4U9HRE5"/>
<proteinExistence type="predicted"/>
<keyword evidence="1" id="KW-1133">Transmembrane helix</keyword>
<protein>
    <submittedName>
        <fullName evidence="2">Inner membrane ABC transporter permease protein ynjC</fullName>
    </submittedName>
</protein>
<gene>
    <name evidence="2" type="primary">ynjC_1</name>
    <name evidence="2" type="ORF">NCTC13032_02833</name>
</gene>
<reference evidence="2 3" key="1">
    <citation type="submission" date="2019-05" db="EMBL/GenBank/DDBJ databases">
        <authorList>
            <consortium name="Pathogen Informatics"/>
        </authorList>
    </citation>
    <scope>NUCLEOTIDE SEQUENCE [LARGE SCALE GENOMIC DNA]</scope>
    <source>
        <strain evidence="2 3">NCTC13032</strain>
    </source>
</reference>
<evidence type="ECO:0000256" key="1">
    <source>
        <dbReference type="SAM" id="Phobius"/>
    </source>
</evidence>
<sequence length="108" mass="12050">MSADDPPALTAFAVGFSVSMAQYLPTLWLGQRTVRHPDHRRRGAPAAGAIAPCWRPRPLWQLLLPMLVFAACILISRLVGRFRPGVTLMLMVKDVSLALRHTTLLHKR</sequence>
<organism evidence="2 3">
    <name type="scientific">Leclercia adecarboxylata</name>
    <dbReference type="NCBI Taxonomy" id="83655"/>
    <lineage>
        <taxon>Bacteria</taxon>
        <taxon>Pseudomonadati</taxon>
        <taxon>Pseudomonadota</taxon>
        <taxon>Gammaproteobacteria</taxon>
        <taxon>Enterobacterales</taxon>
        <taxon>Enterobacteriaceae</taxon>
        <taxon>Leclercia</taxon>
    </lineage>
</organism>
<dbReference type="EMBL" id="LR590464">
    <property type="protein sequence ID" value="VTP67022.1"/>
    <property type="molecule type" value="Genomic_DNA"/>
</dbReference>
<keyword evidence="1" id="KW-0472">Membrane</keyword>
<evidence type="ECO:0000313" key="3">
    <source>
        <dbReference type="Proteomes" id="UP000310719"/>
    </source>
</evidence>